<dbReference type="RefSeq" id="WP_183909811.1">
    <property type="nucleotide sequence ID" value="NZ_JACHXZ010000002.1"/>
</dbReference>
<proteinExistence type="predicted"/>
<evidence type="ECO:0000313" key="3">
    <source>
        <dbReference type="Proteomes" id="UP000559987"/>
    </source>
</evidence>
<accession>A0A839UNJ9</accession>
<feature type="compositionally biased region" description="Basic residues" evidence="1">
    <location>
        <begin position="47"/>
        <end position="56"/>
    </location>
</feature>
<feature type="region of interest" description="Disordered" evidence="1">
    <location>
        <begin position="23"/>
        <end position="56"/>
    </location>
</feature>
<evidence type="ECO:0000256" key="1">
    <source>
        <dbReference type="SAM" id="MobiDB-lite"/>
    </source>
</evidence>
<keyword evidence="3" id="KW-1185">Reference proteome</keyword>
<sequence length="79" mass="9416">MSDIRLYTQPMSSVKITPVSQTLPKEVPVERPVDLPESLPNRERRRDQRRRGRAYRRPLIELRTGYDRRRGDKKIEVEA</sequence>
<protein>
    <submittedName>
        <fullName evidence="2">Uncharacterized protein</fullName>
    </submittedName>
</protein>
<organism evidence="2 3">
    <name type="scientific">Simiduia aestuariiviva</name>
    <dbReference type="NCBI Taxonomy" id="1510459"/>
    <lineage>
        <taxon>Bacteria</taxon>
        <taxon>Pseudomonadati</taxon>
        <taxon>Pseudomonadota</taxon>
        <taxon>Gammaproteobacteria</taxon>
        <taxon>Cellvibrionales</taxon>
        <taxon>Cellvibrionaceae</taxon>
        <taxon>Simiduia</taxon>
    </lineage>
</organism>
<feature type="compositionally biased region" description="Basic and acidic residues" evidence="1">
    <location>
        <begin position="27"/>
        <end position="46"/>
    </location>
</feature>
<reference evidence="2 3" key="1">
    <citation type="submission" date="2020-08" db="EMBL/GenBank/DDBJ databases">
        <title>Genomic Encyclopedia of Type Strains, Phase III (KMG-III): the genomes of soil and plant-associated and newly described type strains.</title>
        <authorList>
            <person name="Whitman W."/>
        </authorList>
    </citation>
    <scope>NUCLEOTIDE SEQUENCE [LARGE SCALE GENOMIC DNA]</scope>
    <source>
        <strain evidence="2 3">CECT 8571</strain>
    </source>
</reference>
<dbReference type="Proteomes" id="UP000559987">
    <property type="component" value="Unassembled WGS sequence"/>
</dbReference>
<dbReference type="AlphaFoldDB" id="A0A839UNJ9"/>
<gene>
    <name evidence="2" type="ORF">FHS30_001505</name>
</gene>
<evidence type="ECO:0000313" key="2">
    <source>
        <dbReference type="EMBL" id="MBB3168321.1"/>
    </source>
</evidence>
<dbReference type="EMBL" id="JACHXZ010000002">
    <property type="protein sequence ID" value="MBB3168321.1"/>
    <property type="molecule type" value="Genomic_DNA"/>
</dbReference>
<comment type="caution">
    <text evidence="2">The sequence shown here is derived from an EMBL/GenBank/DDBJ whole genome shotgun (WGS) entry which is preliminary data.</text>
</comment>
<name>A0A839UNJ9_9GAMM</name>